<reference evidence="1 2" key="1">
    <citation type="journal article" date="2020" name="Nature">
        <title>Six reference-quality genomes reveal evolution of bat adaptations.</title>
        <authorList>
            <person name="Jebb D."/>
            <person name="Huang Z."/>
            <person name="Pippel M."/>
            <person name="Hughes G.M."/>
            <person name="Lavrichenko K."/>
            <person name="Devanna P."/>
            <person name="Winkler S."/>
            <person name="Jermiin L.S."/>
            <person name="Skirmuntt E.C."/>
            <person name="Katzourakis A."/>
            <person name="Burkitt-Gray L."/>
            <person name="Ray D.A."/>
            <person name="Sullivan K.A.M."/>
            <person name="Roscito J.G."/>
            <person name="Kirilenko B.M."/>
            <person name="Davalos L.M."/>
            <person name="Corthals A.P."/>
            <person name="Power M.L."/>
            <person name="Jones G."/>
            <person name="Ransome R.D."/>
            <person name="Dechmann D.K.N."/>
            <person name="Locatelli A.G."/>
            <person name="Puechmaille S.J."/>
            <person name="Fedrigo O."/>
            <person name="Jarvis E.D."/>
            <person name="Hiller M."/>
            <person name="Vernes S.C."/>
            <person name="Myers E.W."/>
            <person name="Teeling E.C."/>
        </authorList>
    </citation>
    <scope>NUCLEOTIDE SEQUENCE [LARGE SCALE GENOMIC DNA]</scope>
    <source>
        <strain evidence="1">MPipKuh1</strain>
        <tissue evidence="1">Flight muscle</tissue>
    </source>
</reference>
<gene>
    <name evidence="1" type="ORF">mPipKuh1_010087</name>
</gene>
<dbReference type="Proteomes" id="UP000558488">
    <property type="component" value="Unassembled WGS sequence"/>
</dbReference>
<dbReference type="AlphaFoldDB" id="A0A7J7YNL2"/>
<evidence type="ECO:0000313" key="2">
    <source>
        <dbReference type="Proteomes" id="UP000558488"/>
    </source>
</evidence>
<keyword evidence="2" id="KW-1185">Reference proteome</keyword>
<dbReference type="EMBL" id="JACAGB010000005">
    <property type="protein sequence ID" value="KAF6363090.1"/>
    <property type="molecule type" value="Genomic_DNA"/>
</dbReference>
<name>A0A7J7YNL2_PIPKU</name>
<accession>A0A7J7YNL2</accession>
<evidence type="ECO:0000313" key="1">
    <source>
        <dbReference type="EMBL" id="KAF6363090.1"/>
    </source>
</evidence>
<sequence>MIFASGVTASSLNCFTASAQNGILSLSPFSALELRRVNTQDGKPCPLADQGHCQSLVPSLRCILRRSSQCFHLFPHTLLFLFRTPLSALFLCLSGDLAVPTPRTVRSQGSPSSTTSCIYTLSSVHTLTDSQNLPACLRGSLPLSQVQVL</sequence>
<protein>
    <submittedName>
        <fullName evidence="1">Uncharacterized protein</fullName>
    </submittedName>
</protein>
<proteinExistence type="predicted"/>
<organism evidence="1 2">
    <name type="scientific">Pipistrellus kuhlii</name>
    <name type="common">Kuhl's pipistrelle</name>
    <dbReference type="NCBI Taxonomy" id="59472"/>
    <lineage>
        <taxon>Eukaryota</taxon>
        <taxon>Metazoa</taxon>
        <taxon>Chordata</taxon>
        <taxon>Craniata</taxon>
        <taxon>Vertebrata</taxon>
        <taxon>Euteleostomi</taxon>
        <taxon>Mammalia</taxon>
        <taxon>Eutheria</taxon>
        <taxon>Laurasiatheria</taxon>
        <taxon>Chiroptera</taxon>
        <taxon>Yangochiroptera</taxon>
        <taxon>Vespertilionidae</taxon>
        <taxon>Pipistrellus</taxon>
    </lineage>
</organism>
<comment type="caution">
    <text evidence="1">The sequence shown here is derived from an EMBL/GenBank/DDBJ whole genome shotgun (WGS) entry which is preliminary data.</text>
</comment>